<organism evidence="1 2">
    <name type="scientific">Paenibacillus segetis</name>
    <dbReference type="NCBI Taxonomy" id="1325360"/>
    <lineage>
        <taxon>Bacteria</taxon>
        <taxon>Bacillati</taxon>
        <taxon>Bacillota</taxon>
        <taxon>Bacilli</taxon>
        <taxon>Bacillales</taxon>
        <taxon>Paenibacillaceae</taxon>
        <taxon>Paenibacillus</taxon>
    </lineage>
</organism>
<name>A0ABQ1YEP4_9BACL</name>
<comment type="caution">
    <text evidence="1">The sequence shown here is derived from an EMBL/GenBank/DDBJ whole genome shotgun (WGS) entry which is preliminary data.</text>
</comment>
<sequence length="275" mass="30642">MSRIVFWDSSHGGSAQIAASVAITLSLHFNKRLILANGGRFNTGFEEGFPLGGDHSSLLSEYGMDALLRLAACQRLSKGNISDYTLSLLRGRLDLVSGRKIGPEGLLGMAASKSDVEQILLVAEQYYDLVLLHSMGEKGLQQLAYNDEDDVLVVVLCQSRVQLDTFFSDQIKSKVFAGKKLVLAICQYDRASRWTLQNIKRRYNCEVPMYGIPYHTGFADAWNARDILSFFRRHRLTNRRGPDKLELVSSYHELSGNILQLAGSGTFSDRKEKGA</sequence>
<reference evidence="2" key="1">
    <citation type="journal article" date="2019" name="Int. J. Syst. Evol. Microbiol.">
        <title>The Global Catalogue of Microorganisms (GCM) 10K type strain sequencing project: providing services to taxonomists for standard genome sequencing and annotation.</title>
        <authorList>
            <consortium name="The Broad Institute Genomics Platform"/>
            <consortium name="The Broad Institute Genome Sequencing Center for Infectious Disease"/>
            <person name="Wu L."/>
            <person name="Ma J."/>
        </authorList>
    </citation>
    <scope>NUCLEOTIDE SEQUENCE [LARGE SCALE GENOMIC DNA]</scope>
    <source>
        <strain evidence="2">CGMCC 1.12769</strain>
    </source>
</reference>
<accession>A0ABQ1YEP4</accession>
<gene>
    <name evidence="1" type="ORF">GCM10008013_21360</name>
</gene>
<proteinExistence type="predicted"/>
<dbReference type="EMBL" id="BMFT01000001">
    <property type="protein sequence ID" value="GGH22729.1"/>
    <property type="molecule type" value="Genomic_DNA"/>
</dbReference>
<evidence type="ECO:0000313" key="2">
    <source>
        <dbReference type="Proteomes" id="UP000659344"/>
    </source>
</evidence>
<keyword evidence="2" id="KW-1185">Reference proteome</keyword>
<protein>
    <submittedName>
        <fullName evidence="1">Uncharacterized protein</fullName>
    </submittedName>
</protein>
<dbReference type="Proteomes" id="UP000659344">
    <property type="component" value="Unassembled WGS sequence"/>
</dbReference>
<evidence type="ECO:0000313" key="1">
    <source>
        <dbReference type="EMBL" id="GGH22729.1"/>
    </source>
</evidence>
<dbReference type="RefSeq" id="WP_188538485.1">
    <property type="nucleotide sequence ID" value="NZ_BMFT01000001.1"/>
</dbReference>